<feature type="compositionally biased region" description="Low complexity" evidence="1">
    <location>
        <begin position="355"/>
        <end position="365"/>
    </location>
</feature>
<evidence type="ECO:0000313" key="4">
    <source>
        <dbReference type="Proteomes" id="UP001066276"/>
    </source>
</evidence>
<reference evidence="3" key="1">
    <citation type="journal article" date="2022" name="bioRxiv">
        <title>Sequencing and chromosome-scale assembly of the giantPleurodeles waltlgenome.</title>
        <authorList>
            <person name="Brown T."/>
            <person name="Elewa A."/>
            <person name="Iarovenko S."/>
            <person name="Subramanian E."/>
            <person name="Araus A.J."/>
            <person name="Petzold A."/>
            <person name="Susuki M."/>
            <person name="Suzuki K.-i.T."/>
            <person name="Hayashi T."/>
            <person name="Toyoda A."/>
            <person name="Oliveira C."/>
            <person name="Osipova E."/>
            <person name="Leigh N.D."/>
            <person name="Simon A."/>
            <person name="Yun M.H."/>
        </authorList>
    </citation>
    <scope>NUCLEOTIDE SEQUENCE</scope>
    <source>
        <strain evidence="3">20211129_DDA</strain>
        <tissue evidence="3">Liver</tissue>
    </source>
</reference>
<dbReference type="GO" id="GO:0005634">
    <property type="term" value="C:nucleus"/>
    <property type="evidence" value="ECO:0007669"/>
    <property type="project" value="TreeGrafter"/>
</dbReference>
<dbReference type="Proteomes" id="UP001066276">
    <property type="component" value="Chromosome 5"/>
</dbReference>
<gene>
    <name evidence="3" type="ORF">NDU88_006783</name>
</gene>
<dbReference type="InterPro" id="IPR028002">
    <property type="entry name" value="Myb_DNA-bind_5"/>
</dbReference>
<feature type="domain" description="Myb/SANT-like DNA-binding" evidence="2">
    <location>
        <begin position="175"/>
        <end position="247"/>
    </location>
</feature>
<feature type="compositionally biased region" description="Low complexity" evidence="1">
    <location>
        <begin position="27"/>
        <end position="36"/>
    </location>
</feature>
<sequence length="400" mass="44786">MTAANRLLRRQISARQVMTHKHKPDRSQPQQQFRQSQRMKKPVGPITLPTTPAIHRPPNYRPQITTADTQRWSSVGGAHCCSRIGHRTPTEANISQIEKPTRNTYTHTVHTHQQYYKTHPAQPTIFCKHEKLTTPCQQKIIQELHASHTTHHTPTPITLCTRYIHHILGMSPQKNPRFTDEELRVMVEEIARVEPQLFGAQVQQISIARKMELWQRIVDRVNFMGTYPRTWDDIQKRWIDLRGKVREVASRHQIAIMKTGSGPPPPPPQLTAWEEKVLAILHSEGLTGVTGGLDTGTTANVSGEHVPLQPSPPPEDALSDDSNSGCPDLDDLPGQSGTTGQLASISPTQSTTGAPHLTPTPHHLPNVPKPLSPGHVDHLCAHLHRDLNQHHKGKTMKALV</sequence>
<accession>A0AAV7RMG1</accession>
<evidence type="ECO:0000256" key="1">
    <source>
        <dbReference type="SAM" id="MobiDB-lite"/>
    </source>
</evidence>
<comment type="caution">
    <text evidence="3">The sequence shown here is derived from an EMBL/GenBank/DDBJ whole genome shotgun (WGS) entry which is preliminary data.</text>
</comment>
<dbReference type="PANTHER" id="PTHR23098">
    <property type="entry name" value="AGAP001331-PA-RELATED"/>
    <property type="match status" value="1"/>
</dbReference>
<feature type="region of interest" description="Disordered" evidence="1">
    <location>
        <begin position="288"/>
        <end position="377"/>
    </location>
</feature>
<dbReference type="AlphaFoldDB" id="A0AAV7RMG1"/>
<proteinExistence type="predicted"/>
<evidence type="ECO:0000313" key="3">
    <source>
        <dbReference type="EMBL" id="KAJ1154026.1"/>
    </source>
</evidence>
<dbReference type="EMBL" id="JANPWB010000009">
    <property type="protein sequence ID" value="KAJ1154026.1"/>
    <property type="molecule type" value="Genomic_DNA"/>
</dbReference>
<protein>
    <recommendedName>
        <fullName evidence="2">Myb/SANT-like DNA-binding domain-containing protein</fullName>
    </recommendedName>
</protein>
<evidence type="ECO:0000259" key="2">
    <source>
        <dbReference type="Pfam" id="PF13873"/>
    </source>
</evidence>
<dbReference type="PANTHER" id="PTHR23098:SF16">
    <property type="entry name" value="REGULATORY PROTEIN ZESTE"/>
    <property type="match status" value="1"/>
</dbReference>
<feature type="region of interest" description="Disordered" evidence="1">
    <location>
        <begin position="14"/>
        <end position="61"/>
    </location>
</feature>
<dbReference type="Pfam" id="PF13873">
    <property type="entry name" value="Myb_DNA-bind_5"/>
    <property type="match status" value="1"/>
</dbReference>
<name>A0AAV7RMG1_PLEWA</name>
<organism evidence="3 4">
    <name type="scientific">Pleurodeles waltl</name>
    <name type="common">Iberian ribbed newt</name>
    <dbReference type="NCBI Taxonomy" id="8319"/>
    <lineage>
        <taxon>Eukaryota</taxon>
        <taxon>Metazoa</taxon>
        <taxon>Chordata</taxon>
        <taxon>Craniata</taxon>
        <taxon>Vertebrata</taxon>
        <taxon>Euteleostomi</taxon>
        <taxon>Amphibia</taxon>
        <taxon>Batrachia</taxon>
        <taxon>Caudata</taxon>
        <taxon>Salamandroidea</taxon>
        <taxon>Salamandridae</taxon>
        <taxon>Pleurodelinae</taxon>
        <taxon>Pleurodeles</taxon>
    </lineage>
</organism>
<feature type="compositionally biased region" description="Polar residues" evidence="1">
    <location>
        <begin position="335"/>
        <end position="353"/>
    </location>
</feature>
<keyword evidence="4" id="KW-1185">Reference proteome</keyword>